<evidence type="ECO:0000256" key="1">
    <source>
        <dbReference type="ARBA" id="ARBA00022723"/>
    </source>
</evidence>
<dbReference type="PANTHER" id="PTHR43432">
    <property type="entry name" value="SLR0285 PROTEIN"/>
    <property type="match status" value="1"/>
</dbReference>
<name>A0A235EQB1_9BURK</name>
<dbReference type="OrthoDB" id="9785699at2"/>
<dbReference type="NCBIfam" id="NF033668">
    <property type="entry name" value="rSAM_PA0069"/>
    <property type="match status" value="1"/>
</dbReference>
<gene>
    <name evidence="6" type="ORF">CBY09_05305</name>
</gene>
<keyword evidence="7" id="KW-1185">Reference proteome</keyword>
<dbReference type="InterPro" id="IPR040086">
    <property type="entry name" value="MJ0683-like"/>
</dbReference>
<dbReference type="RefSeq" id="WP_094287162.1">
    <property type="nucleotide sequence ID" value="NZ_NOIG01000004.1"/>
</dbReference>
<reference evidence="6 7" key="1">
    <citation type="submission" date="2017-07" db="EMBL/GenBank/DDBJ databases">
        <title>Acidovorax KNDSW TSA 6 genome sequence and assembly.</title>
        <authorList>
            <person name="Mayilraj S."/>
        </authorList>
    </citation>
    <scope>NUCLEOTIDE SEQUENCE [LARGE SCALE GENOMIC DNA]</scope>
    <source>
        <strain evidence="6 7">KNDSW-TSA6</strain>
    </source>
</reference>
<feature type="region of interest" description="Disordered" evidence="4">
    <location>
        <begin position="43"/>
        <end position="62"/>
    </location>
</feature>
<keyword evidence="1" id="KW-0479">Metal-binding</keyword>
<dbReference type="Proteomes" id="UP000215441">
    <property type="component" value="Unassembled WGS sequence"/>
</dbReference>
<dbReference type="SFLD" id="SFLDG01084">
    <property type="entry name" value="Uncharacterised_Radical_SAM_Su"/>
    <property type="match status" value="1"/>
</dbReference>
<dbReference type="AlphaFoldDB" id="A0A235EQB1"/>
<keyword evidence="3" id="KW-0411">Iron-sulfur</keyword>
<evidence type="ECO:0000313" key="6">
    <source>
        <dbReference type="EMBL" id="OYD51246.1"/>
    </source>
</evidence>
<evidence type="ECO:0000259" key="5">
    <source>
        <dbReference type="Pfam" id="PF04055"/>
    </source>
</evidence>
<organism evidence="6 7">
    <name type="scientific">Acidovorax kalamii</name>
    <dbReference type="NCBI Taxonomy" id="2004485"/>
    <lineage>
        <taxon>Bacteria</taxon>
        <taxon>Pseudomonadati</taxon>
        <taxon>Pseudomonadota</taxon>
        <taxon>Betaproteobacteria</taxon>
        <taxon>Burkholderiales</taxon>
        <taxon>Comamonadaceae</taxon>
        <taxon>Acidovorax</taxon>
    </lineage>
</organism>
<dbReference type="GO" id="GO:0003824">
    <property type="term" value="F:catalytic activity"/>
    <property type="evidence" value="ECO:0007669"/>
    <property type="project" value="InterPro"/>
</dbReference>
<dbReference type="InterPro" id="IPR007197">
    <property type="entry name" value="rSAM"/>
</dbReference>
<dbReference type="Gene3D" id="3.80.30.30">
    <property type="match status" value="1"/>
</dbReference>
<evidence type="ECO:0000256" key="4">
    <source>
        <dbReference type="SAM" id="MobiDB-lite"/>
    </source>
</evidence>
<dbReference type="GO" id="GO:0051536">
    <property type="term" value="F:iron-sulfur cluster binding"/>
    <property type="evidence" value="ECO:0007669"/>
    <property type="project" value="UniProtKB-KW"/>
</dbReference>
<proteinExistence type="predicted"/>
<dbReference type="SUPFAM" id="SSF102114">
    <property type="entry name" value="Radical SAM enzymes"/>
    <property type="match status" value="1"/>
</dbReference>
<evidence type="ECO:0000256" key="2">
    <source>
        <dbReference type="ARBA" id="ARBA00023004"/>
    </source>
</evidence>
<dbReference type="GO" id="GO:0046872">
    <property type="term" value="F:metal ion binding"/>
    <property type="evidence" value="ECO:0007669"/>
    <property type="project" value="UniProtKB-KW"/>
</dbReference>
<dbReference type="SFLD" id="SFLDS00029">
    <property type="entry name" value="Radical_SAM"/>
    <property type="match status" value="1"/>
</dbReference>
<dbReference type="InterPro" id="IPR058240">
    <property type="entry name" value="rSAM_sf"/>
</dbReference>
<comment type="caution">
    <text evidence="6">The sequence shown here is derived from an EMBL/GenBank/DDBJ whole genome shotgun (WGS) entry which is preliminary data.</text>
</comment>
<dbReference type="CDD" id="cd01335">
    <property type="entry name" value="Radical_SAM"/>
    <property type="match status" value="1"/>
</dbReference>
<evidence type="ECO:0000256" key="3">
    <source>
        <dbReference type="ARBA" id="ARBA00023014"/>
    </source>
</evidence>
<keyword evidence="2" id="KW-0408">Iron</keyword>
<dbReference type="Pfam" id="PF04055">
    <property type="entry name" value="Radical_SAM"/>
    <property type="match status" value="1"/>
</dbReference>
<protein>
    <submittedName>
        <fullName evidence="6">Radical SAM protein</fullName>
    </submittedName>
</protein>
<feature type="domain" description="Radical SAM core" evidence="5">
    <location>
        <begin position="95"/>
        <end position="272"/>
    </location>
</feature>
<accession>A0A235EQB1</accession>
<sequence length="388" mass="43348">MPRTFTDKSDIPAPPEEVRIPLQAIRGRGAATALAHRFARDTREVADDGWGQPPGDEDGAGDVPATPAATRVHLETARSAICANDSPDIFFELSVNPYRGCEHGCIYCYARPTHSYLNFSPGLDFETQIVAKHNIASVLRHELAQPRYVPRLLNIGSATDCYQPVERELKLTRSVIEVMRDARHPFSLITKSSGVERDLDLLAPLAAQRLAAVYVTITTLDATLARRMEPRAAAPHRRLRTIRALAEAGVPVGVSVAPQIPFITEDMEQVLEAAREAGARSAFYTVLRLPWELDALFREWLQVHYPQRAARVMARVQDLHHLSDAERRAGKTYNSDFATRMKGTGLWADLVHQRFSTTCRRLGLNRERVELDLGQFRPGLLRGQSSLF</sequence>
<evidence type="ECO:0000313" key="7">
    <source>
        <dbReference type="Proteomes" id="UP000215441"/>
    </source>
</evidence>
<dbReference type="EMBL" id="NOIG01000004">
    <property type="protein sequence ID" value="OYD51246.1"/>
    <property type="molecule type" value="Genomic_DNA"/>
</dbReference>
<dbReference type="PANTHER" id="PTHR43432:SF3">
    <property type="entry name" value="SLR0285 PROTEIN"/>
    <property type="match status" value="1"/>
</dbReference>